<evidence type="ECO:0000259" key="10">
    <source>
        <dbReference type="PROSITE" id="PS51915"/>
    </source>
</evidence>
<dbReference type="InterPro" id="IPR013087">
    <property type="entry name" value="Znf_C2H2_type"/>
</dbReference>
<dbReference type="SUPFAM" id="SSF57716">
    <property type="entry name" value="Glucocorticoid receptor-like (DNA-binding domain)"/>
    <property type="match status" value="1"/>
</dbReference>
<feature type="binding site" evidence="8">
    <location>
        <position position="47"/>
    </location>
    <ligand>
        <name>Zn(2+)</name>
        <dbReference type="ChEBI" id="CHEBI:29105"/>
    </ligand>
</feature>
<feature type="binding site" evidence="8">
    <location>
        <position position="9"/>
    </location>
    <ligand>
        <name>Zn(2+)</name>
        <dbReference type="ChEBI" id="CHEBI:29105"/>
    </ligand>
</feature>
<evidence type="ECO:0000256" key="7">
    <source>
        <dbReference type="PROSITE-ProRule" id="PRU00042"/>
    </source>
</evidence>
<evidence type="ECO:0000256" key="3">
    <source>
        <dbReference type="ARBA" id="ARBA00022737"/>
    </source>
</evidence>
<dbReference type="PROSITE" id="PS51915">
    <property type="entry name" value="ZAD"/>
    <property type="match status" value="1"/>
</dbReference>
<dbReference type="GO" id="GO:0000981">
    <property type="term" value="F:DNA-binding transcription factor activity, RNA polymerase II-specific"/>
    <property type="evidence" value="ECO:0007669"/>
    <property type="project" value="TreeGrafter"/>
</dbReference>
<feature type="domain" description="C2H2-type" evidence="9">
    <location>
        <begin position="165"/>
        <end position="188"/>
    </location>
</feature>
<sequence length="419" mass="48251">MSKRICRLCLAYPSVCFSLLEKNISEMLEALTSIKVNPNDVMSTITCMKCLLNMKLAFNIQQNILKADEKLKEVSLLNNVEVKLEVSDLELNHETAAELLFKMKLCCSSCIICGANVDRNLLTKHVQEHLSDKQACDFCSKSFSNIEEYKRHISHKHKHCRHVNHKCEQCGATFRYKSLYKIHTSQAHIKCDDKKLKELDRGPFTCDICQKQFQFKKQLMSHSHQKKKCPICDAEITKTNLKKHVMNHSSGPQICELCGASLRSLESLRGHLAHTHSTVIYNCEECGKVFRKRYPYLLHKKKHAGEKAHICESCGKAFLTFFYLNKHIKTAHLKLRPFICEYCHKAFSSKFALRTHIRQHTNETPYKCEICGDGFRQNVSLRAHRKSKHNIIEPKTCACPVCGKQFGSDQAIISHMRLH</sequence>
<feature type="domain" description="C2H2-type" evidence="9">
    <location>
        <begin position="366"/>
        <end position="394"/>
    </location>
</feature>
<evidence type="ECO:0000313" key="11">
    <source>
        <dbReference type="EMBL" id="RZB39295.1"/>
    </source>
</evidence>
<dbReference type="STRING" id="1661398.A0A482V7X2"/>
<name>A0A482V7X2_ASBVE</name>
<keyword evidence="6" id="KW-0539">Nucleus</keyword>
<reference evidence="11 12" key="1">
    <citation type="submission" date="2017-03" db="EMBL/GenBank/DDBJ databases">
        <title>Genome of the blue death feigning beetle - Asbolus verrucosus.</title>
        <authorList>
            <person name="Rider S.D."/>
        </authorList>
    </citation>
    <scope>NUCLEOTIDE SEQUENCE [LARGE SCALE GENOMIC DNA]</scope>
    <source>
        <strain evidence="11">Butters</strain>
        <tissue evidence="11">Head and leg muscle</tissue>
    </source>
</reference>
<dbReference type="OrthoDB" id="8823111at2759"/>
<dbReference type="Pfam" id="PF13912">
    <property type="entry name" value="zf-C2H2_6"/>
    <property type="match status" value="2"/>
</dbReference>
<evidence type="ECO:0000256" key="5">
    <source>
        <dbReference type="ARBA" id="ARBA00022833"/>
    </source>
</evidence>
<feature type="domain" description="C2H2-type" evidence="9">
    <location>
        <begin position="397"/>
        <end position="419"/>
    </location>
</feature>
<dbReference type="Pfam" id="PF12874">
    <property type="entry name" value="zf-met"/>
    <property type="match status" value="1"/>
</dbReference>
<dbReference type="SUPFAM" id="SSF57667">
    <property type="entry name" value="beta-beta-alpha zinc fingers"/>
    <property type="match status" value="3"/>
</dbReference>
<dbReference type="Pfam" id="PF13894">
    <property type="entry name" value="zf-C2H2_4"/>
    <property type="match status" value="1"/>
</dbReference>
<dbReference type="FunFam" id="3.30.160.60:FF:000100">
    <property type="entry name" value="Zinc finger 45-like"/>
    <property type="match status" value="1"/>
</dbReference>
<dbReference type="PROSITE" id="PS50157">
    <property type="entry name" value="ZINC_FINGER_C2H2_2"/>
    <property type="match status" value="6"/>
</dbReference>
<evidence type="ECO:0000313" key="12">
    <source>
        <dbReference type="Proteomes" id="UP000292052"/>
    </source>
</evidence>
<keyword evidence="3" id="KW-0677">Repeat</keyword>
<keyword evidence="4 7" id="KW-0863">Zinc-finger</keyword>
<evidence type="ECO:0000259" key="9">
    <source>
        <dbReference type="PROSITE" id="PS50157"/>
    </source>
</evidence>
<dbReference type="SMART" id="SM00355">
    <property type="entry name" value="ZnF_C2H2"/>
    <property type="match status" value="11"/>
</dbReference>
<evidence type="ECO:0000256" key="2">
    <source>
        <dbReference type="ARBA" id="ARBA00022723"/>
    </source>
</evidence>
<dbReference type="SMART" id="SM00868">
    <property type="entry name" value="zf-AD"/>
    <property type="match status" value="1"/>
</dbReference>
<dbReference type="InterPro" id="IPR012934">
    <property type="entry name" value="Znf_AD"/>
</dbReference>
<dbReference type="Pfam" id="PF00096">
    <property type="entry name" value="zf-C2H2"/>
    <property type="match status" value="3"/>
</dbReference>
<evidence type="ECO:0000256" key="1">
    <source>
        <dbReference type="ARBA" id="ARBA00004123"/>
    </source>
</evidence>
<dbReference type="GO" id="GO:0008270">
    <property type="term" value="F:zinc ion binding"/>
    <property type="evidence" value="ECO:0007669"/>
    <property type="project" value="UniProtKB-UniRule"/>
</dbReference>
<feature type="domain" description="C2H2-type" evidence="9">
    <location>
        <begin position="338"/>
        <end position="365"/>
    </location>
</feature>
<protein>
    <submittedName>
        <fullName evidence="11">Uncharacterized protein</fullName>
    </submittedName>
</protein>
<evidence type="ECO:0000256" key="4">
    <source>
        <dbReference type="ARBA" id="ARBA00022771"/>
    </source>
</evidence>
<comment type="caution">
    <text evidence="11">The sequence shown here is derived from an EMBL/GenBank/DDBJ whole genome shotgun (WGS) entry which is preliminary data.</text>
</comment>
<dbReference type="EMBL" id="QDEB01129445">
    <property type="protein sequence ID" value="RZB39295.1"/>
    <property type="molecule type" value="Genomic_DNA"/>
</dbReference>
<dbReference type="FunFam" id="3.30.160.60:FF:000145">
    <property type="entry name" value="Zinc finger protein 574"/>
    <property type="match status" value="1"/>
</dbReference>
<dbReference type="AlphaFoldDB" id="A0A482V7X2"/>
<feature type="binding site" evidence="8">
    <location>
        <position position="50"/>
    </location>
    <ligand>
        <name>Zn(2+)</name>
        <dbReference type="ChEBI" id="CHEBI:29105"/>
    </ligand>
</feature>
<evidence type="ECO:0000256" key="8">
    <source>
        <dbReference type="PROSITE-ProRule" id="PRU01263"/>
    </source>
</evidence>
<feature type="domain" description="C2H2-type" evidence="9">
    <location>
        <begin position="309"/>
        <end position="337"/>
    </location>
</feature>
<comment type="subcellular location">
    <subcellularLocation>
        <location evidence="1">Nucleus</location>
    </subcellularLocation>
</comment>
<gene>
    <name evidence="11" type="ORF">BDFB_006418</name>
</gene>
<dbReference type="InterPro" id="IPR036236">
    <property type="entry name" value="Znf_C2H2_sf"/>
</dbReference>
<accession>A0A482V7X2</accession>
<feature type="domain" description="ZAD" evidence="10">
    <location>
        <begin position="4"/>
        <end position="74"/>
    </location>
</feature>
<dbReference type="Gene3D" id="3.30.160.60">
    <property type="entry name" value="Classic Zinc Finger"/>
    <property type="match status" value="7"/>
</dbReference>
<keyword evidence="12" id="KW-1185">Reference proteome</keyword>
<feature type="binding site" evidence="8">
    <location>
        <position position="6"/>
    </location>
    <ligand>
        <name>Zn(2+)</name>
        <dbReference type="ChEBI" id="CHEBI:29105"/>
    </ligand>
</feature>
<dbReference type="PANTHER" id="PTHR24394:SF44">
    <property type="entry name" value="ZINC FINGER PROTEIN 271-LIKE"/>
    <property type="match status" value="1"/>
</dbReference>
<dbReference type="PROSITE" id="PS00028">
    <property type="entry name" value="ZINC_FINGER_C2H2_1"/>
    <property type="match status" value="7"/>
</dbReference>
<dbReference type="PANTHER" id="PTHR24394">
    <property type="entry name" value="ZINC FINGER PROTEIN"/>
    <property type="match status" value="1"/>
</dbReference>
<feature type="domain" description="C2H2-type" evidence="9">
    <location>
        <begin position="281"/>
        <end position="308"/>
    </location>
</feature>
<proteinExistence type="predicted"/>
<evidence type="ECO:0000256" key="6">
    <source>
        <dbReference type="ARBA" id="ARBA00023242"/>
    </source>
</evidence>
<dbReference type="Proteomes" id="UP000292052">
    <property type="component" value="Unassembled WGS sequence"/>
</dbReference>
<dbReference type="GO" id="GO:0005634">
    <property type="term" value="C:nucleus"/>
    <property type="evidence" value="ECO:0007669"/>
    <property type="project" value="UniProtKB-SubCell"/>
</dbReference>
<keyword evidence="2 8" id="KW-0479">Metal-binding</keyword>
<keyword evidence="5 8" id="KW-0862">Zinc</keyword>
<organism evidence="11 12">
    <name type="scientific">Asbolus verrucosus</name>
    <name type="common">Desert ironclad beetle</name>
    <dbReference type="NCBI Taxonomy" id="1661398"/>
    <lineage>
        <taxon>Eukaryota</taxon>
        <taxon>Metazoa</taxon>
        <taxon>Ecdysozoa</taxon>
        <taxon>Arthropoda</taxon>
        <taxon>Hexapoda</taxon>
        <taxon>Insecta</taxon>
        <taxon>Pterygota</taxon>
        <taxon>Neoptera</taxon>
        <taxon>Endopterygota</taxon>
        <taxon>Coleoptera</taxon>
        <taxon>Polyphaga</taxon>
        <taxon>Cucujiformia</taxon>
        <taxon>Tenebrionidae</taxon>
        <taxon>Pimeliinae</taxon>
        <taxon>Asbolus</taxon>
    </lineage>
</organism>